<name>A0A7G5E256_9SPHI</name>
<proteinExistence type="predicted"/>
<dbReference type="EMBL" id="CP058555">
    <property type="protein sequence ID" value="QMV68081.1"/>
    <property type="molecule type" value="Genomic_DNA"/>
</dbReference>
<protein>
    <recommendedName>
        <fullName evidence="3">Mce/MlaD domain-containing protein</fullName>
    </recommendedName>
</protein>
<dbReference type="RefSeq" id="WP_159728465.1">
    <property type="nucleotide sequence ID" value="NZ_CP058555.1"/>
</dbReference>
<gene>
    <name evidence="1" type="ORF">HS960_10595</name>
</gene>
<sequence length="146" mass="16855">MRYSSAKIILIVAVLLIGCDFGREKQYFLEFREEQKIAFMPNDIYLGDQKIGTVDQVLLKSTVPTFKVTLSDPIPIHSTVELTEIDLLGTHRLFLKKSNSEKTYHEDDTVIGLLKYIKQQNMDPKLRDSIYKSIREGNGILQFDRD</sequence>
<reference evidence="1 2" key="1">
    <citation type="journal article" date="2020" name="G3 (Bethesda)">
        <title>CeMbio - The Caenorhabditis elegans Microbiome Resource.</title>
        <authorList>
            <person name="Dirksen P."/>
            <person name="Assie A."/>
            <person name="Zimmermann J."/>
            <person name="Zhang F."/>
            <person name="Tietje A.M."/>
            <person name="Marsh S.A."/>
            <person name="Felix M.A."/>
            <person name="Shapira M."/>
            <person name="Kaleta C."/>
            <person name="Schulenburg H."/>
            <person name="Samuel B."/>
        </authorList>
    </citation>
    <scope>NUCLEOTIDE SEQUENCE [LARGE SCALE GENOMIC DNA]</scope>
    <source>
        <strain evidence="1 2">BIGb0170</strain>
    </source>
</reference>
<dbReference type="PROSITE" id="PS51257">
    <property type="entry name" value="PROKAR_LIPOPROTEIN"/>
    <property type="match status" value="1"/>
</dbReference>
<dbReference type="AlphaFoldDB" id="A0A7G5E256"/>
<organism evidence="1 2">
    <name type="scientific">Sphingobacterium paramultivorum</name>
    <dbReference type="NCBI Taxonomy" id="2886510"/>
    <lineage>
        <taxon>Bacteria</taxon>
        <taxon>Pseudomonadati</taxon>
        <taxon>Bacteroidota</taxon>
        <taxon>Sphingobacteriia</taxon>
        <taxon>Sphingobacteriales</taxon>
        <taxon>Sphingobacteriaceae</taxon>
        <taxon>Sphingobacterium</taxon>
    </lineage>
</organism>
<evidence type="ECO:0008006" key="3">
    <source>
        <dbReference type="Google" id="ProtNLM"/>
    </source>
</evidence>
<evidence type="ECO:0000313" key="1">
    <source>
        <dbReference type="EMBL" id="QMV68081.1"/>
    </source>
</evidence>
<evidence type="ECO:0000313" key="2">
    <source>
        <dbReference type="Proteomes" id="UP000515450"/>
    </source>
</evidence>
<keyword evidence="2" id="KW-1185">Reference proteome</keyword>
<dbReference type="Proteomes" id="UP000515450">
    <property type="component" value="Chromosome"/>
</dbReference>
<accession>A0A7G5E256</accession>